<dbReference type="PROSITE" id="PS51186">
    <property type="entry name" value="GNAT"/>
    <property type="match status" value="1"/>
</dbReference>
<proteinExistence type="predicted"/>
<dbReference type="CDD" id="cd04301">
    <property type="entry name" value="NAT_SF"/>
    <property type="match status" value="1"/>
</dbReference>
<dbReference type="AlphaFoldDB" id="A0A6J6N367"/>
<dbReference type="Pfam" id="PF00583">
    <property type="entry name" value="Acetyltransf_1"/>
    <property type="match status" value="1"/>
</dbReference>
<accession>A0A6J6N367</accession>
<dbReference type="Gene3D" id="3.40.630.30">
    <property type="match status" value="1"/>
</dbReference>
<gene>
    <name evidence="2" type="ORF">UFOPK2310_01230</name>
    <name evidence="3" type="ORF">UFOPK2625_00582</name>
    <name evidence="4" type="ORF">UFOPK3425_00097</name>
    <name evidence="5" type="ORF">UFOPK4092_00018</name>
</gene>
<sequence length="243" mass="26168">MASGNEQLVAARPNDQLIKLRVVDADLAKVEVDGDHVGWLRVSKETGEVWATALGPDSGRVTAILIALTATTQIDGITVEEAVYAKLPPTFLSLEPRSWCLWILDPMKSGNRESTAIILAPNDNRIAELLVHSDSAHVFPGNENIVRWCGVVREDELLSVGAQVRSANGAAHLVSICTHPSARGAGLAREVCNLLITEAVADEVPMIFLEMFAGNEPGRRVYSALGFSEVGVYRSGRLNMLAS</sequence>
<evidence type="ECO:0000313" key="2">
    <source>
        <dbReference type="EMBL" id="CAB4681060.1"/>
    </source>
</evidence>
<name>A0A6J6N367_9ZZZZ</name>
<evidence type="ECO:0000259" key="1">
    <source>
        <dbReference type="PROSITE" id="PS51186"/>
    </source>
</evidence>
<evidence type="ECO:0000313" key="4">
    <source>
        <dbReference type="EMBL" id="CAB4859861.1"/>
    </source>
</evidence>
<evidence type="ECO:0000313" key="3">
    <source>
        <dbReference type="EMBL" id="CAB4702589.1"/>
    </source>
</evidence>
<organism evidence="2">
    <name type="scientific">freshwater metagenome</name>
    <dbReference type="NCBI Taxonomy" id="449393"/>
    <lineage>
        <taxon>unclassified sequences</taxon>
        <taxon>metagenomes</taxon>
        <taxon>ecological metagenomes</taxon>
    </lineage>
</organism>
<dbReference type="EMBL" id="CAFBPJ010000001">
    <property type="protein sequence ID" value="CAB5004485.1"/>
    <property type="molecule type" value="Genomic_DNA"/>
</dbReference>
<evidence type="ECO:0000313" key="5">
    <source>
        <dbReference type="EMBL" id="CAB5004485.1"/>
    </source>
</evidence>
<dbReference type="InterPro" id="IPR000182">
    <property type="entry name" value="GNAT_dom"/>
</dbReference>
<dbReference type="InterPro" id="IPR016181">
    <property type="entry name" value="Acyl_CoA_acyltransferase"/>
</dbReference>
<dbReference type="EMBL" id="CAFBLV010000008">
    <property type="protein sequence ID" value="CAB4859861.1"/>
    <property type="molecule type" value="Genomic_DNA"/>
</dbReference>
<dbReference type="EMBL" id="CAEZWW010000166">
    <property type="protein sequence ID" value="CAB4681060.1"/>
    <property type="molecule type" value="Genomic_DNA"/>
</dbReference>
<protein>
    <submittedName>
        <fullName evidence="2">Unannotated protein</fullName>
    </submittedName>
</protein>
<dbReference type="GO" id="GO:0016747">
    <property type="term" value="F:acyltransferase activity, transferring groups other than amino-acyl groups"/>
    <property type="evidence" value="ECO:0007669"/>
    <property type="project" value="InterPro"/>
</dbReference>
<dbReference type="EMBL" id="CAEZXZ010000069">
    <property type="protein sequence ID" value="CAB4702589.1"/>
    <property type="molecule type" value="Genomic_DNA"/>
</dbReference>
<dbReference type="SUPFAM" id="SSF55729">
    <property type="entry name" value="Acyl-CoA N-acyltransferases (Nat)"/>
    <property type="match status" value="1"/>
</dbReference>
<feature type="domain" description="N-acetyltransferase" evidence="1">
    <location>
        <begin position="89"/>
        <end position="243"/>
    </location>
</feature>
<reference evidence="2" key="1">
    <citation type="submission" date="2020-05" db="EMBL/GenBank/DDBJ databases">
        <authorList>
            <person name="Chiriac C."/>
            <person name="Salcher M."/>
            <person name="Ghai R."/>
            <person name="Kavagutti S V."/>
        </authorList>
    </citation>
    <scope>NUCLEOTIDE SEQUENCE</scope>
</reference>